<dbReference type="OrthoDB" id="6718656at2759"/>
<dbReference type="EMBL" id="JAHRHY010000007">
    <property type="protein sequence ID" value="KAG9067735.1"/>
    <property type="molecule type" value="Genomic_DNA"/>
</dbReference>
<keyword evidence="2" id="KW-1185">Reference proteome</keyword>
<organism evidence="1 2">
    <name type="scientific">Linnemannia hyalina</name>
    <dbReference type="NCBI Taxonomy" id="64524"/>
    <lineage>
        <taxon>Eukaryota</taxon>
        <taxon>Fungi</taxon>
        <taxon>Fungi incertae sedis</taxon>
        <taxon>Mucoromycota</taxon>
        <taxon>Mortierellomycotina</taxon>
        <taxon>Mortierellomycetes</taxon>
        <taxon>Mortierellales</taxon>
        <taxon>Mortierellaceae</taxon>
        <taxon>Linnemannia</taxon>
    </lineage>
</organism>
<reference evidence="1" key="1">
    <citation type="submission" date="2021-06" db="EMBL/GenBank/DDBJ databases">
        <title>Genome Sequence of Mortierella hyaline Strain SCG-10, a Cold-Adapted, Nitrate-Reducing Fungus Isolated from Soil in Minnesota, USA.</title>
        <authorList>
            <person name="Aldossari N."/>
        </authorList>
    </citation>
    <scope>NUCLEOTIDE SEQUENCE</scope>
    <source>
        <strain evidence="1">SCG-10</strain>
    </source>
</reference>
<evidence type="ECO:0000313" key="2">
    <source>
        <dbReference type="Proteomes" id="UP000707451"/>
    </source>
</evidence>
<dbReference type="AlphaFoldDB" id="A0A9P8BTJ9"/>
<sequence length="103" mass="11221">MTTTGAVEVGDGGEDQWTRERMAEDDLVLLRSRVYAYQKNDEELAMELAEDKSKTSANEVLCKKVIAICCNIQLDKVDEMLVSLTLAVESDGASLDLSCDAGS</sequence>
<gene>
    <name evidence="1" type="primary">SWI6_2</name>
    <name evidence="1" type="ORF">KI688_011322</name>
</gene>
<protein>
    <submittedName>
        <fullName evidence="1">Transcriptional regulator swi6</fullName>
    </submittedName>
</protein>
<evidence type="ECO:0000313" key="1">
    <source>
        <dbReference type="EMBL" id="KAG9067735.1"/>
    </source>
</evidence>
<dbReference type="Proteomes" id="UP000707451">
    <property type="component" value="Unassembled WGS sequence"/>
</dbReference>
<proteinExistence type="predicted"/>
<name>A0A9P8BTJ9_9FUNG</name>
<comment type="caution">
    <text evidence="1">The sequence shown here is derived from an EMBL/GenBank/DDBJ whole genome shotgun (WGS) entry which is preliminary data.</text>
</comment>
<accession>A0A9P8BTJ9</accession>